<evidence type="ECO:0000313" key="1">
    <source>
        <dbReference type="EMBL" id="APU01462.1"/>
    </source>
</evidence>
<reference evidence="1 2" key="1">
    <citation type="journal article" date="2017" name="Sci. Rep.">
        <title>Characterization and diversity of phages infecting Aeromonas salmonicida subsp. salmonicida.</title>
        <authorList>
            <person name="Vincent A.T."/>
            <person name="Paquet V.E."/>
            <person name="Bernatchez A."/>
            <person name="Tremblay D.M."/>
            <person name="Moineau S."/>
            <person name="Charette S.J."/>
        </authorList>
    </citation>
    <scope>NUCLEOTIDE SEQUENCE [LARGE SCALE GENOMIC DNA]</scope>
</reference>
<protein>
    <submittedName>
        <fullName evidence="1">Uncharacterized protein</fullName>
    </submittedName>
</protein>
<dbReference type="Proteomes" id="UP000225215">
    <property type="component" value="Segment"/>
</dbReference>
<sequence length="51" mass="5962">MRVSDHRGHSKFKGTQIRKDIGYSRTKYGMIFGYGEIHMAIKHIIKEITPK</sequence>
<proteinExistence type="predicted"/>
<dbReference type="EMBL" id="KY290955">
    <property type="protein sequence ID" value="APU01462.1"/>
    <property type="molecule type" value="Genomic_DNA"/>
</dbReference>
<evidence type="ECO:0000313" key="2">
    <source>
        <dbReference type="Proteomes" id="UP000225215"/>
    </source>
</evidence>
<organism evidence="1 2">
    <name type="scientific">Aeromonas phage 65.2</name>
    <dbReference type="NCBI Taxonomy" id="1932896"/>
    <lineage>
        <taxon>Viruses</taxon>
        <taxon>Duplodnaviria</taxon>
        <taxon>Heunggongvirae</taxon>
        <taxon>Uroviricota</taxon>
        <taxon>Caudoviricetes</taxon>
        <taxon>Pantevenvirales</taxon>
        <taxon>Straboviridae</taxon>
        <taxon>Emmerichvirinae</taxon>
        <taxon>Ishigurovirus</taxon>
        <taxon>Ishigurovirus osborne</taxon>
    </lineage>
</organism>
<accession>A0A219YBZ2</accession>
<name>A0A219YBZ2_9CAUD</name>